<dbReference type="GO" id="GO:0008233">
    <property type="term" value="F:peptidase activity"/>
    <property type="evidence" value="ECO:0007669"/>
    <property type="project" value="UniProtKB-KW"/>
</dbReference>
<dbReference type="Pfam" id="PF13975">
    <property type="entry name" value="gag-asp_proteas"/>
    <property type="match status" value="1"/>
</dbReference>
<dbReference type="EMBL" id="JBHRSJ010000012">
    <property type="protein sequence ID" value="MFC2971881.1"/>
    <property type="molecule type" value="Genomic_DNA"/>
</dbReference>
<protein>
    <submittedName>
        <fullName evidence="2">TIGR02281 family clan AA aspartic protease</fullName>
    </submittedName>
</protein>
<feature type="signal peptide" evidence="1">
    <location>
        <begin position="1"/>
        <end position="21"/>
    </location>
</feature>
<evidence type="ECO:0000313" key="2">
    <source>
        <dbReference type="EMBL" id="MFC2971881.1"/>
    </source>
</evidence>
<organism evidence="2 3">
    <name type="scientific">Azotobacter bryophylli</name>
    <dbReference type="NCBI Taxonomy" id="1986537"/>
    <lineage>
        <taxon>Bacteria</taxon>
        <taxon>Pseudomonadati</taxon>
        <taxon>Pseudomonadota</taxon>
        <taxon>Gammaproteobacteria</taxon>
        <taxon>Pseudomonadales</taxon>
        <taxon>Pseudomonadaceae</taxon>
        <taxon>Azotobacter</taxon>
    </lineage>
</organism>
<evidence type="ECO:0000256" key="1">
    <source>
        <dbReference type="SAM" id="SignalP"/>
    </source>
</evidence>
<keyword evidence="2" id="KW-0378">Hydrolase</keyword>
<accession>A0ABV7ARM9</accession>
<dbReference type="SUPFAM" id="SSF50630">
    <property type="entry name" value="Acid proteases"/>
    <property type="match status" value="1"/>
</dbReference>
<name>A0ABV7ARM9_9GAMM</name>
<dbReference type="GO" id="GO:0006508">
    <property type="term" value="P:proteolysis"/>
    <property type="evidence" value="ECO:0007669"/>
    <property type="project" value="UniProtKB-KW"/>
</dbReference>
<reference evidence="3" key="1">
    <citation type="journal article" date="2019" name="Int. J. Syst. Evol. Microbiol.">
        <title>The Global Catalogue of Microorganisms (GCM) 10K type strain sequencing project: providing services to taxonomists for standard genome sequencing and annotation.</title>
        <authorList>
            <consortium name="The Broad Institute Genomics Platform"/>
            <consortium name="The Broad Institute Genome Sequencing Center for Infectious Disease"/>
            <person name="Wu L."/>
            <person name="Ma J."/>
        </authorList>
    </citation>
    <scope>NUCLEOTIDE SEQUENCE [LARGE SCALE GENOMIC DNA]</scope>
    <source>
        <strain evidence="3">KCTC 62195</strain>
    </source>
</reference>
<dbReference type="Gene3D" id="2.40.70.10">
    <property type="entry name" value="Acid Proteases"/>
    <property type="match status" value="1"/>
</dbReference>
<keyword evidence="3" id="KW-1185">Reference proteome</keyword>
<proteinExistence type="predicted"/>
<keyword evidence="1" id="KW-0732">Signal</keyword>
<gene>
    <name evidence="2" type="ORF">ACFOJE_06600</name>
</gene>
<dbReference type="InterPro" id="IPR011969">
    <property type="entry name" value="Clan_AA_Asp_peptidase_C"/>
</dbReference>
<keyword evidence="2" id="KW-0645">Protease</keyword>
<dbReference type="CDD" id="cd05483">
    <property type="entry name" value="retropepsin_like_bacteria"/>
    <property type="match status" value="1"/>
</dbReference>
<dbReference type="NCBIfam" id="TIGR02281">
    <property type="entry name" value="clan_AA_DTGA"/>
    <property type="match status" value="1"/>
</dbReference>
<dbReference type="RefSeq" id="WP_377813496.1">
    <property type="nucleotide sequence ID" value="NZ_JBHRSJ010000012.1"/>
</dbReference>
<sequence>MYRFRSFVAGLALAFSSVLPAAPQVQVVGLFPNAAVLKVDGQRQLVKAGQVGPGGVRVISADSRGAVLLVDGEQRSYGLSREYSDGFAAPRKARLSVARGEGGHYWVAGSIGGQPLQFLVDTGATSVALNEGQAQRLGIDYRNTGRPIRVNTASGVAQGWQIKLDRVKVGTLEVFGVEAVVLQGGSPGTALLGMSFLNRVRWREEQGALLLESKL</sequence>
<dbReference type="Proteomes" id="UP001595457">
    <property type="component" value="Unassembled WGS sequence"/>
</dbReference>
<evidence type="ECO:0000313" key="3">
    <source>
        <dbReference type="Proteomes" id="UP001595457"/>
    </source>
</evidence>
<comment type="caution">
    <text evidence="2">The sequence shown here is derived from an EMBL/GenBank/DDBJ whole genome shotgun (WGS) entry which is preliminary data.</text>
</comment>
<feature type="chain" id="PRO_5047499365" evidence="1">
    <location>
        <begin position="22"/>
        <end position="215"/>
    </location>
</feature>
<dbReference type="InterPro" id="IPR034122">
    <property type="entry name" value="Retropepsin-like_bacterial"/>
</dbReference>
<dbReference type="InterPro" id="IPR021109">
    <property type="entry name" value="Peptidase_aspartic_dom_sf"/>
</dbReference>